<feature type="compositionally biased region" description="Low complexity" evidence="4">
    <location>
        <begin position="185"/>
        <end position="200"/>
    </location>
</feature>
<dbReference type="Gramene" id="OPUNC11G04510.2">
    <property type="protein sequence ID" value="OPUNC11G04510.2"/>
    <property type="gene ID" value="OPUNC11G04510"/>
</dbReference>
<dbReference type="SMART" id="SM00360">
    <property type="entry name" value="RRM"/>
    <property type="match status" value="1"/>
</dbReference>
<comment type="subcellular location">
    <subcellularLocation>
        <location evidence="1">Nucleus</location>
    </subcellularLocation>
</comment>
<name>A0A0E0MD26_ORYPU</name>
<dbReference type="Proteomes" id="UP000026962">
    <property type="component" value="Chromosome 11"/>
</dbReference>
<dbReference type="Pfam" id="PF00076">
    <property type="entry name" value="RRM_1"/>
    <property type="match status" value="1"/>
</dbReference>
<dbReference type="InterPro" id="IPR035979">
    <property type="entry name" value="RBD_domain_sf"/>
</dbReference>
<accession>A0A0E0MD26</accession>
<evidence type="ECO:0000256" key="1">
    <source>
        <dbReference type="ARBA" id="ARBA00004123"/>
    </source>
</evidence>
<dbReference type="InterPro" id="IPR038192">
    <property type="entry name" value="CSTF_C_sf"/>
</dbReference>
<dbReference type="PANTHER" id="PTHR45735">
    <property type="entry name" value="CLEAVAGE STIMULATION FACTOR SUBUNIT 2"/>
    <property type="match status" value="1"/>
</dbReference>
<dbReference type="PANTHER" id="PTHR45735:SF2">
    <property type="entry name" value="CLEAVAGE STIMULATION FACTOR SUBUNIT 2"/>
    <property type="match status" value="1"/>
</dbReference>
<feature type="region of interest" description="Disordered" evidence="4">
    <location>
        <begin position="183"/>
        <end position="227"/>
    </location>
</feature>
<evidence type="ECO:0000259" key="5">
    <source>
        <dbReference type="PROSITE" id="PS50102"/>
    </source>
</evidence>
<dbReference type="Gene3D" id="1.10.20.70">
    <property type="entry name" value="Transcription termination and cleavage factor, C-terminal domain"/>
    <property type="match status" value="1"/>
</dbReference>
<sequence>MAAAPAGAQNRCVFVGNIPYDATEEQLVQICEEVGPVVSFRLVIDKETGKPKGYGFCEYKDEETALSARRNLQGYEINGRQLRVDFAENGRNADRNREKGRGGPGMASSVDTQKQLAGTPVVGDTGLHQPVGLPSGIHAASSLTSQNKEVANKLLQGIPQLSKALFQSQIMLGMVTPQMMQMAKSQQPSSSLAQSSSHISEPFPQSDAMIPSVPRPSASLPNPNVLQDPAAQLHTFPQYPHSSQPAVTLFPHGSQSGVGIHPPIVSQPLGASSSVPPLPLATSGSLISQVQPPFMPHHPRPPAMPAGMQQLPLTHPHVPQVPAAPDIPQKEMRFPEQGNRSAEFAHPPKLRKLEDGTSTPGIVNNNPAVYPAPSQGMLPGGPSGNYNSAAISFQQPENEVPQLTPDVESALLQQVLQLTPEQLSSLPVEQQQQLLQPVSDLRKNLLLD</sequence>
<evidence type="ECO:0000256" key="4">
    <source>
        <dbReference type="SAM" id="MobiDB-lite"/>
    </source>
</evidence>
<dbReference type="PROSITE" id="PS50102">
    <property type="entry name" value="RRM"/>
    <property type="match status" value="1"/>
</dbReference>
<dbReference type="GO" id="GO:0003729">
    <property type="term" value="F:mRNA binding"/>
    <property type="evidence" value="ECO:0007669"/>
    <property type="project" value="TreeGrafter"/>
</dbReference>
<reference evidence="6" key="2">
    <citation type="submission" date="2018-05" db="EMBL/GenBank/DDBJ databases">
        <title>OpunRS2 (Oryza punctata Reference Sequence Version 2).</title>
        <authorList>
            <person name="Zhang J."/>
            <person name="Kudrna D."/>
            <person name="Lee S."/>
            <person name="Talag J."/>
            <person name="Welchert J."/>
            <person name="Wing R.A."/>
        </authorList>
    </citation>
    <scope>NUCLEOTIDE SEQUENCE [LARGE SCALE GENOMIC DNA]</scope>
</reference>
<proteinExistence type="predicted"/>
<feature type="compositionally biased region" description="Basic and acidic residues" evidence="4">
    <location>
        <begin position="88"/>
        <end position="101"/>
    </location>
</feature>
<dbReference type="Gene3D" id="3.30.70.330">
    <property type="match status" value="1"/>
</dbReference>
<dbReference type="InterPro" id="IPR026896">
    <property type="entry name" value="CSTF_C"/>
</dbReference>
<dbReference type="EnsemblPlants" id="OPUNC11G04510.2">
    <property type="protein sequence ID" value="OPUNC11G04510.2"/>
    <property type="gene ID" value="OPUNC11G04510"/>
</dbReference>
<dbReference type="GO" id="GO:0005847">
    <property type="term" value="C:mRNA cleavage and polyadenylation specificity factor complex"/>
    <property type="evidence" value="ECO:0007669"/>
    <property type="project" value="TreeGrafter"/>
</dbReference>
<organism evidence="6">
    <name type="scientific">Oryza punctata</name>
    <name type="common">Red rice</name>
    <dbReference type="NCBI Taxonomy" id="4537"/>
    <lineage>
        <taxon>Eukaryota</taxon>
        <taxon>Viridiplantae</taxon>
        <taxon>Streptophyta</taxon>
        <taxon>Embryophyta</taxon>
        <taxon>Tracheophyta</taxon>
        <taxon>Spermatophyta</taxon>
        <taxon>Magnoliopsida</taxon>
        <taxon>Liliopsida</taxon>
        <taxon>Poales</taxon>
        <taxon>Poaceae</taxon>
        <taxon>BOP clade</taxon>
        <taxon>Oryzoideae</taxon>
        <taxon>Oryzeae</taxon>
        <taxon>Oryzinae</taxon>
        <taxon>Oryza</taxon>
    </lineage>
</organism>
<dbReference type="SUPFAM" id="SSF54928">
    <property type="entry name" value="RNA-binding domain, RBD"/>
    <property type="match status" value="1"/>
</dbReference>
<dbReference type="InterPro" id="IPR000504">
    <property type="entry name" value="RRM_dom"/>
</dbReference>
<dbReference type="Pfam" id="PF14304">
    <property type="entry name" value="CSTF_C"/>
    <property type="match status" value="1"/>
</dbReference>
<evidence type="ECO:0000256" key="2">
    <source>
        <dbReference type="ARBA" id="ARBA00023242"/>
    </source>
</evidence>
<feature type="domain" description="RRM" evidence="5">
    <location>
        <begin position="11"/>
        <end position="89"/>
    </location>
</feature>
<dbReference type="GO" id="GO:0031124">
    <property type="term" value="P:mRNA 3'-end processing"/>
    <property type="evidence" value="ECO:0007669"/>
    <property type="project" value="InterPro"/>
</dbReference>
<feature type="region of interest" description="Disordered" evidence="4">
    <location>
        <begin position="88"/>
        <end position="112"/>
    </location>
</feature>
<keyword evidence="3" id="KW-0694">RNA-binding</keyword>
<evidence type="ECO:0000256" key="3">
    <source>
        <dbReference type="PROSITE-ProRule" id="PRU00176"/>
    </source>
</evidence>
<keyword evidence="7" id="KW-1185">Reference proteome</keyword>
<evidence type="ECO:0000313" key="6">
    <source>
        <dbReference type="EnsemblPlants" id="OPUNC11G04510.2"/>
    </source>
</evidence>
<dbReference type="AlphaFoldDB" id="A0A0E0MD26"/>
<protein>
    <recommendedName>
        <fullName evidence="5">RRM domain-containing protein</fullName>
    </recommendedName>
</protein>
<reference evidence="6" key="1">
    <citation type="submission" date="2015-04" db="UniProtKB">
        <authorList>
            <consortium name="EnsemblPlants"/>
        </authorList>
    </citation>
    <scope>IDENTIFICATION</scope>
</reference>
<dbReference type="InterPro" id="IPR012677">
    <property type="entry name" value="Nucleotide-bd_a/b_plait_sf"/>
</dbReference>
<dbReference type="FunFam" id="3.30.70.330:FF:000378">
    <property type="entry name" value="Cleavage stimulating factor 64"/>
    <property type="match status" value="1"/>
</dbReference>
<dbReference type="CDD" id="cd12398">
    <property type="entry name" value="RRM_CSTF2_RNA15_like"/>
    <property type="match status" value="1"/>
</dbReference>
<keyword evidence="2" id="KW-0539">Nucleus</keyword>
<evidence type="ECO:0000313" key="7">
    <source>
        <dbReference type="Proteomes" id="UP000026962"/>
    </source>
</evidence>